<dbReference type="AlphaFoldDB" id="A0A8T0GJQ1"/>
<name>A0A8T0GJQ1_CERPU</name>
<comment type="caution">
    <text evidence="14">The sequence shown here is derived from an EMBL/GenBank/DDBJ whole genome shotgun (WGS) entry which is preliminary data.</text>
</comment>
<proteinExistence type="inferred from homology"/>
<feature type="domain" description="C2HC/C3H-type" evidence="13">
    <location>
        <begin position="805"/>
        <end position="834"/>
    </location>
</feature>
<evidence type="ECO:0000313" key="14">
    <source>
        <dbReference type="EMBL" id="KAG0557342.1"/>
    </source>
</evidence>
<feature type="compositionally biased region" description="Polar residues" evidence="12">
    <location>
        <begin position="290"/>
        <end position="301"/>
    </location>
</feature>
<evidence type="ECO:0000256" key="10">
    <source>
        <dbReference type="ARBA" id="ARBA00024211"/>
    </source>
</evidence>
<feature type="compositionally biased region" description="Polar residues" evidence="12">
    <location>
        <begin position="436"/>
        <end position="451"/>
    </location>
</feature>
<evidence type="ECO:0000256" key="11">
    <source>
        <dbReference type="PROSITE-ProRule" id="PRU01371"/>
    </source>
</evidence>
<keyword evidence="8" id="KW-0472">Membrane</keyword>
<dbReference type="Gene3D" id="3.30.160.60">
    <property type="entry name" value="Classic Zinc Finger"/>
    <property type="match status" value="1"/>
</dbReference>
<keyword evidence="9" id="KW-0131">Cell cycle</keyword>
<keyword evidence="5" id="KW-0479">Metal-binding</keyword>
<dbReference type="InterPro" id="IPR048351">
    <property type="entry name" value="SOK_DIX"/>
</dbReference>
<gene>
    <name evidence="14" type="ORF">KC19_11G122000</name>
</gene>
<evidence type="ECO:0000259" key="13">
    <source>
        <dbReference type="PROSITE" id="PS52027"/>
    </source>
</evidence>
<feature type="compositionally biased region" description="Polar residues" evidence="12">
    <location>
        <begin position="584"/>
        <end position="598"/>
    </location>
</feature>
<dbReference type="Pfam" id="PF06136">
    <property type="entry name" value="SOK"/>
    <property type="match status" value="1"/>
</dbReference>
<dbReference type="InterPro" id="IPR010369">
    <property type="entry name" value="SOK"/>
</dbReference>
<comment type="similarity">
    <text evidence="10">Belongs to the SOSEKI family.</text>
</comment>
<keyword evidence="7" id="KW-0862">Zinc</keyword>
<feature type="region of interest" description="Disordered" evidence="12">
    <location>
        <begin position="346"/>
        <end position="367"/>
    </location>
</feature>
<accession>A0A8T0GJQ1</accession>
<sequence length="847" mass="93477">MPSLKTGRPRPISMESTPRQSPAVSRTAEVLYLLSRGAQLEHPHMINVHFAAHQPGPTLRDVKARLVALRGKGMPDSFSWSYKRNYKDTFIWCDLFDDDLILPLTGSEEYMLKAVKLFDVASQDGELEYEELPPLLPIRDFSPSKSSSRLSSRPEHAHVENDVSMAIKKSLLLINIPQAADIASKSSMDLNKQVMNNLSHSKGAPEVCSLEHSDVSSCRTFPSCEDAADQSKTKQSSSKSSSAARTERTNSSSQTGTSPTSPKIANQEKHRNAASQTAQREPASHKDVTTDCNLEPATTMTSKKDEMTSVSPLPVRTPGSEGCTRRRIWEKEIDKNAIYTQFVSQKNGSDVDERPGSAASEECSGSNSCVSGPDDPFLYGVLRKATRLGSSFRPRLCRGVDVVDSTRTKTKLHYRAKSKGEGHVKQPSSFIDEPSSKNGTTSPAEVNSETKSYGCYTSPEKPVKEFKSLSEFFDTKERANSNSSTPVDKLINEPHSVEEAPRPTQLDFAQEDSSATMVSDHPRRPFGNEALDASYRKTMEVLAKLPNSRGACKVHTMPQREGHRSTMSESKGNKQEVKLESRPSSKVRSASYSRQAATKPSCEHDDLLHHSCSIHGMDDPVVVRTPEESTKDVTASKQRRPAVKKASMASFEASTFRCGLLHSLVTSCRAKATVKIPDEKTYQAPRNVSKESTGMLQLNIVEDSTKPQRPESFTSDSRALHSGNKQGLKVATQVAATKVDVVDAEATSKMNSNEGAKRWPFEPPARPRNFKSREDRPLIPGLTNMDWEKSLQEACMHSEPPANLVLHECSQCGRTFKLESLQVHMRGCRGAVNKPKPSLAKQRRVSL</sequence>
<evidence type="ECO:0000256" key="6">
    <source>
        <dbReference type="ARBA" id="ARBA00022771"/>
    </source>
</evidence>
<feature type="compositionally biased region" description="Basic and acidic residues" evidence="12">
    <location>
        <begin position="490"/>
        <end position="501"/>
    </location>
</feature>
<keyword evidence="3" id="KW-1003">Cell membrane</keyword>
<dbReference type="GO" id="GO:0008270">
    <property type="term" value="F:zinc ion binding"/>
    <property type="evidence" value="ECO:0007669"/>
    <property type="project" value="UniProtKB-KW"/>
</dbReference>
<evidence type="ECO:0000256" key="3">
    <source>
        <dbReference type="ARBA" id="ARBA00022475"/>
    </source>
</evidence>
<feature type="compositionally biased region" description="Low complexity" evidence="12">
    <location>
        <begin position="249"/>
        <end position="261"/>
    </location>
</feature>
<evidence type="ECO:0000256" key="7">
    <source>
        <dbReference type="ARBA" id="ARBA00022833"/>
    </source>
</evidence>
<feature type="region of interest" description="Disordered" evidence="12">
    <location>
        <begin position="409"/>
        <end position="460"/>
    </location>
</feature>
<feature type="region of interest" description="Disordered" evidence="12">
    <location>
        <begin position="554"/>
        <end position="602"/>
    </location>
</feature>
<keyword evidence="2" id="KW-0217">Developmental protein</keyword>
<dbReference type="InterPro" id="IPR049899">
    <property type="entry name" value="Znf_C2HC_C3H"/>
</dbReference>
<feature type="region of interest" description="Disordered" evidence="12">
    <location>
        <begin position="220"/>
        <end position="322"/>
    </location>
</feature>
<dbReference type="GO" id="GO:0051258">
    <property type="term" value="P:protein polymerization"/>
    <property type="evidence" value="ECO:0007669"/>
    <property type="project" value="UniProtKB-ARBA"/>
</dbReference>
<evidence type="ECO:0000256" key="4">
    <source>
        <dbReference type="ARBA" id="ARBA00022618"/>
    </source>
</evidence>
<reference evidence="14 15" key="1">
    <citation type="submission" date="2020-06" db="EMBL/GenBank/DDBJ databases">
        <title>WGS assembly of Ceratodon purpureus strain R40.</title>
        <authorList>
            <person name="Carey S.B."/>
            <person name="Jenkins J."/>
            <person name="Shu S."/>
            <person name="Lovell J.T."/>
            <person name="Sreedasyam A."/>
            <person name="Maumus F."/>
            <person name="Tiley G.P."/>
            <person name="Fernandez-Pozo N."/>
            <person name="Barry K."/>
            <person name="Chen C."/>
            <person name="Wang M."/>
            <person name="Lipzen A."/>
            <person name="Daum C."/>
            <person name="Saski C.A."/>
            <person name="Payton A.C."/>
            <person name="Mcbreen J.C."/>
            <person name="Conrad R.E."/>
            <person name="Kollar L.M."/>
            <person name="Olsson S."/>
            <person name="Huttunen S."/>
            <person name="Landis J.B."/>
            <person name="Wickett N.J."/>
            <person name="Johnson M.G."/>
            <person name="Rensing S.A."/>
            <person name="Grimwood J."/>
            <person name="Schmutz J."/>
            <person name="Mcdaniel S.F."/>
        </authorList>
    </citation>
    <scope>NUCLEOTIDE SEQUENCE [LARGE SCALE GENOMIC DNA]</scope>
    <source>
        <strain evidence="14 15">R40</strain>
    </source>
</reference>
<evidence type="ECO:0000256" key="1">
    <source>
        <dbReference type="ARBA" id="ARBA00004413"/>
    </source>
</evidence>
<organism evidence="14 15">
    <name type="scientific">Ceratodon purpureus</name>
    <name type="common">Fire moss</name>
    <name type="synonym">Dicranum purpureum</name>
    <dbReference type="NCBI Taxonomy" id="3225"/>
    <lineage>
        <taxon>Eukaryota</taxon>
        <taxon>Viridiplantae</taxon>
        <taxon>Streptophyta</taxon>
        <taxon>Embryophyta</taxon>
        <taxon>Bryophyta</taxon>
        <taxon>Bryophytina</taxon>
        <taxon>Bryopsida</taxon>
        <taxon>Dicranidae</taxon>
        <taxon>Pseudoditrichales</taxon>
        <taxon>Ditrichaceae</taxon>
        <taxon>Ceratodon</taxon>
    </lineage>
</organism>
<dbReference type="Proteomes" id="UP000822688">
    <property type="component" value="Chromosome 11"/>
</dbReference>
<dbReference type="EMBL" id="CM026432">
    <property type="protein sequence ID" value="KAG0557342.1"/>
    <property type="molecule type" value="Genomic_DNA"/>
</dbReference>
<feature type="compositionally biased region" description="Polar residues" evidence="12">
    <location>
        <begin position="14"/>
        <end position="23"/>
    </location>
</feature>
<evidence type="ECO:0000313" key="15">
    <source>
        <dbReference type="Proteomes" id="UP000822688"/>
    </source>
</evidence>
<keyword evidence="4" id="KW-0132">Cell division</keyword>
<comment type="subcellular location">
    <subcellularLocation>
        <location evidence="1">Cell membrane</location>
        <topology evidence="1">Peripheral membrane protein</topology>
        <orientation evidence="1">Cytoplasmic side</orientation>
    </subcellularLocation>
</comment>
<evidence type="ECO:0000256" key="12">
    <source>
        <dbReference type="SAM" id="MobiDB-lite"/>
    </source>
</evidence>
<dbReference type="GO" id="GO:0051301">
    <property type="term" value="P:cell division"/>
    <property type="evidence" value="ECO:0007669"/>
    <property type="project" value="UniProtKB-KW"/>
</dbReference>
<feature type="region of interest" description="Disordered" evidence="12">
    <location>
        <begin position="1"/>
        <end position="23"/>
    </location>
</feature>
<keyword evidence="6 11" id="KW-0863">Zinc-finger</keyword>
<feature type="compositionally biased region" description="Basic and acidic residues" evidence="12">
    <location>
        <begin position="558"/>
        <end position="583"/>
    </location>
</feature>
<evidence type="ECO:0000256" key="2">
    <source>
        <dbReference type="ARBA" id="ARBA00022473"/>
    </source>
</evidence>
<dbReference type="GO" id="GO:0005886">
    <property type="term" value="C:plasma membrane"/>
    <property type="evidence" value="ECO:0007669"/>
    <property type="project" value="UniProtKB-SubCell"/>
</dbReference>
<protein>
    <recommendedName>
        <fullName evidence="13">C2HC/C3H-type domain-containing protein</fullName>
    </recommendedName>
</protein>
<dbReference type="PANTHER" id="PTHR31083:SF6">
    <property type="entry name" value="PROTEIN SOSEKI 3"/>
    <property type="match status" value="1"/>
</dbReference>
<evidence type="ECO:0000256" key="5">
    <source>
        <dbReference type="ARBA" id="ARBA00022723"/>
    </source>
</evidence>
<evidence type="ECO:0000256" key="8">
    <source>
        <dbReference type="ARBA" id="ARBA00023136"/>
    </source>
</evidence>
<dbReference type="PANTHER" id="PTHR31083">
    <property type="entry name" value="UPSTREAM OF FLC PROTEIN (DUF966)"/>
    <property type="match status" value="1"/>
</dbReference>
<evidence type="ECO:0000256" key="9">
    <source>
        <dbReference type="ARBA" id="ARBA00023306"/>
    </source>
</evidence>
<feature type="compositionally biased region" description="Low complexity" evidence="12">
    <location>
        <begin position="233"/>
        <end position="242"/>
    </location>
</feature>
<feature type="region of interest" description="Disordered" evidence="12">
    <location>
        <begin position="704"/>
        <end position="726"/>
    </location>
</feature>
<dbReference type="PROSITE" id="PS52027">
    <property type="entry name" value="ZF_C2HC_C3H"/>
    <property type="match status" value="1"/>
</dbReference>
<feature type="region of interest" description="Disordered" evidence="12">
    <location>
        <begin position="747"/>
        <end position="777"/>
    </location>
</feature>
<keyword evidence="15" id="KW-1185">Reference proteome</keyword>
<feature type="region of interest" description="Disordered" evidence="12">
    <location>
        <begin position="475"/>
        <end position="528"/>
    </location>
</feature>